<dbReference type="GO" id="GO:0004252">
    <property type="term" value="F:serine-type endopeptidase activity"/>
    <property type="evidence" value="ECO:0007669"/>
    <property type="project" value="InterPro"/>
</dbReference>
<feature type="compositionally biased region" description="Low complexity" evidence="11">
    <location>
        <begin position="19"/>
        <end position="41"/>
    </location>
</feature>
<comment type="caution">
    <text evidence="13">The sequence shown here is derived from an EMBL/GenBank/DDBJ whole genome shotgun (WGS) entry which is preliminary data.</text>
</comment>
<keyword evidence="5 10" id="KW-0812">Transmembrane</keyword>
<evidence type="ECO:0000256" key="2">
    <source>
        <dbReference type="ARBA" id="ARBA00004141"/>
    </source>
</evidence>
<dbReference type="InterPro" id="IPR002610">
    <property type="entry name" value="Peptidase_S54_rhomboid-like"/>
</dbReference>
<evidence type="ECO:0000256" key="11">
    <source>
        <dbReference type="SAM" id="MobiDB-lite"/>
    </source>
</evidence>
<dbReference type="InterPro" id="IPR035952">
    <property type="entry name" value="Rhomboid-like_sf"/>
</dbReference>
<feature type="domain" description="Peptidase S54 rhomboid" evidence="12">
    <location>
        <begin position="258"/>
        <end position="395"/>
    </location>
</feature>
<dbReference type="Proteomes" id="UP000324767">
    <property type="component" value="Unassembled WGS sequence"/>
</dbReference>
<evidence type="ECO:0000313" key="14">
    <source>
        <dbReference type="Proteomes" id="UP000324767"/>
    </source>
</evidence>
<evidence type="ECO:0000256" key="3">
    <source>
        <dbReference type="ARBA" id="ARBA00009045"/>
    </source>
</evidence>
<evidence type="ECO:0000313" key="13">
    <source>
        <dbReference type="EMBL" id="KAA6410588.1"/>
    </source>
</evidence>
<comment type="subcellular location">
    <subcellularLocation>
        <location evidence="2 10">Membrane</location>
        <topology evidence="2 10">Multi-pass membrane protein</topology>
    </subcellularLocation>
</comment>
<keyword evidence="4 10" id="KW-0645">Protease</keyword>
<feature type="transmembrane region" description="Helical" evidence="10">
    <location>
        <begin position="324"/>
        <end position="344"/>
    </location>
</feature>
<evidence type="ECO:0000259" key="12">
    <source>
        <dbReference type="Pfam" id="PF01694"/>
    </source>
</evidence>
<comment type="similarity">
    <text evidence="3 10">Belongs to the peptidase S54 family.</text>
</comment>
<protein>
    <recommendedName>
        <fullName evidence="10">Rhomboid-type serine protease</fullName>
        <ecNumber evidence="10">3.4.21.105</ecNumber>
    </recommendedName>
</protein>
<evidence type="ECO:0000256" key="8">
    <source>
        <dbReference type="ARBA" id="ARBA00022989"/>
    </source>
</evidence>
<feature type="compositionally biased region" description="Polar residues" evidence="11">
    <location>
        <begin position="60"/>
        <end position="71"/>
    </location>
</feature>
<dbReference type="OrthoDB" id="2146116at2759"/>
<comment type="function">
    <text evidence="10">Serine protease involved in intramembrane proteolysis.</text>
</comment>
<reference evidence="13 14" key="1">
    <citation type="submission" date="2019-09" db="EMBL/GenBank/DDBJ databases">
        <title>The hologenome of the rock-dwelling lichen Lasallia pustulata.</title>
        <authorList>
            <person name="Greshake Tzovaras B."/>
            <person name="Segers F."/>
            <person name="Bicker A."/>
            <person name="Dal Grande F."/>
            <person name="Otte J."/>
            <person name="Hankeln T."/>
            <person name="Schmitt I."/>
            <person name="Ebersberger I."/>
        </authorList>
    </citation>
    <scope>NUCLEOTIDE SEQUENCE [LARGE SCALE GENOMIC DNA]</scope>
    <source>
        <strain evidence="13">A1-1</strain>
    </source>
</reference>
<dbReference type="PANTHER" id="PTHR22936">
    <property type="entry name" value="RHOMBOID-RELATED"/>
    <property type="match status" value="1"/>
</dbReference>
<evidence type="ECO:0000256" key="5">
    <source>
        <dbReference type="ARBA" id="ARBA00022692"/>
    </source>
</evidence>
<feature type="transmembrane region" description="Helical" evidence="10">
    <location>
        <begin position="356"/>
        <end position="372"/>
    </location>
</feature>
<dbReference type="GO" id="GO:0006508">
    <property type="term" value="P:proteolysis"/>
    <property type="evidence" value="ECO:0007669"/>
    <property type="project" value="UniProtKB-KW"/>
</dbReference>
<keyword evidence="9 10" id="KW-0472">Membrane</keyword>
<evidence type="ECO:0000256" key="6">
    <source>
        <dbReference type="ARBA" id="ARBA00022801"/>
    </source>
</evidence>
<dbReference type="EMBL" id="VXIT01000009">
    <property type="protein sequence ID" value="KAA6410588.1"/>
    <property type="molecule type" value="Genomic_DNA"/>
</dbReference>
<organism evidence="13 14">
    <name type="scientific">Lasallia pustulata</name>
    <dbReference type="NCBI Taxonomy" id="136370"/>
    <lineage>
        <taxon>Eukaryota</taxon>
        <taxon>Fungi</taxon>
        <taxon>Dikarya</taxon>
        <taxon>Ascomycota</taxon>
        <taxon>Pezizomycotina</taxon>
        <taxon>Lecanoromycetes</taxon>
        <taxon>OSLEUM clade</taxon>
        <taxon>Umbilicariomycetidae</taxon>
        <taxon>Umbilicariales</taxon>
        <taxon>Umbilicariaceae</taxon>
        <taxon>Lasallia</taxon>
    </lineage>
</organism>
<sequence length="513" mass="56731">MMAANDHHNNLPSSRYGYQNSDLPQPNLPPSSSSYSAYKPSTAETVVSPITDPFDEPTYPTYNRRSQQSLGADSMYPGAGEMGGRDASPYADDIPLRPRPPPPKDSKDRIGQDPSRGYSDDDGTFAGSARQRPPEGRRRKRSGMFRGKVPWVVYILTLIQVSVFIAELAKNGVLTKTPIEIQPQFNPMIGPSIYVLINMGARYVPCMRSTPGIQNSSVPVNWPCPNTTSSDAASPMNHCTLSELCGFGAAPDPTIAPNQWFRFIIPMFLHAGIIHISFNMLLQILLGREMEKLIGSVRFALVYFSSGIFGFIMGGNFAPSGIASTGASGALFGIIALMLLDLLYTWRERHSPVKDLVWIALDIIVAFVLGLLPGLDNFAHIGGFLMGLILGLCILHSPNALRQRVGAADLPYTPINSIQRPDDSGKGGIKAFVKQPREFFKNRKPMWWGWWLVRVAALVAVLVCFIVLLNNFYKYRTTCSWCKYLSCLPVKNWCDVGNIQLLNTTTSKRDLFI</sequence>
<evidence type="ECO:0000256" key="1">
    <source>
        <dbReference type="ARBA" id="ARBA00000156"/>
    </source>
</evidence>
<feature type="transmembrane region" description="Helical" evidence="10">
    <location>
        <begin position="299"/>
        <end position="318"/>
    </location>
</feature>
<evidence type="ECO:0000256" key="10">
    <source>
        <dbReference type="RuleBase" id="RU362115"/>
    </source>
</evidence>
<dbReference type="Gene3D" id="1.20.1540.10">
    <property type="entry name" value="Rhomboid-like"/>
    <property type="match status" value="1"/>
</dbReference>
<dbReference type="Pfam" id="PF01694">
    <property type="entry name" value="Rhomboid"/>
    <property type="match status" value="1"/>
</dbReference>
<evidence type="ECO:0000256" key="9">
    <source>
        <dbReference type="ARBA" id="ARBA00023136"/>
    </source>
</evidence>
<keyword evidence="8 10" id="KW-1133">Transmembrane helix</keyword>
<feature type="transmembrane region" description="Helical" evidence="10">
    <location>
        <begin position="451"/>
        <end position="473"/>
    </location>
</feature>
<dbReference type="GO" id="GO:0016020">
    <property type="term" value="C:membrane"/>
    <property type="evidence" value="ECO:0007669"/>
    <property type="project" value="UniProtKB-SubCell"/>
</dbReference>
<proteinExistence type="inferred from homology"/>
<feature type="region of interest" description="Disordered" evidence="11">
    <location>
        <begin position="1"/>
        <end position="142"/>
    </location>
</feature>
<dbReference type="PANTHER" id="PTHR22936:SF69">
    <property type="entry name" value="RHOMBOID-LIKE PROTEIN"/>
    <property type="match status" value="1"/>
</dbReference>
<dbReference type="SUPFAM" id="SSF144091">
    <property type="entry name" value="Rhomboid-like"/>
    <property type="match status" value="1"/>
</dbReference>
<dbReference type="InterPro" id="IPR022764">
    <property type="entry name" value="Peptidase_S54_rhomboid_dom"/>
</dbReference>
<comment type="catalytic activity">
    <reaction evidence="1 10">
        <text>Cleaves type-1 transmembrane domains using a catalytic dyad composed of serine and histidine that are contributed by different transmembrane domains.</text>
        <dbReference type="EC" id="3.4.21.105"/>
    </reaction>
</comment>
<dbReference type="EC" id="3.4.21.105" evidence="10"/>
<feature type="transmembrane region" description="Helical" evidence="10">
    <location>
        <begin position="263"/>
        <end position="287"/>
    </location>
</feature>
<evidence type="ECO:0000256" key="7">
    <source>
        <dbReference type="ARBA" id="ARBA00022825"/>
    </source>
</evidence>
<feature type="compositionally biased region" description="Basic and acidic residues" evidence="11">
    <location>
        <begin position="102"/>
        <end position="111"/>
    </location>
</feature>
<keyword evidence="6 10" id="KW-0378">Hydrolase</keyword>
<feature type="transmembrane region" description="Helical" evidence="10">
    <location>
        <begin position="149"/>
        <end position="169"/>
    </location>
</feature>
<feature type="transmembrane region" description="Helical" evidence="10">
    <location>
        <begin position="378"/>
        <end position="395"/>
    </location>
</feature>
<gene>
    <name evidence="13" type="ORF">FRX48_06010</name>
</gene>
<accession>A0A5M8PNL2</accession>
<name>A0A5M8PNL2_9LECA</name>
<dbReference type="AlphaFoldDB" id="A0A5M8PNL2"/>
<evidence type="ECO:0000256" key="4">
    <source>
        <dbReference type="ARBA" id="ARBA00022670"/>
    </source>
</evidence>
<keyword evidence="7 10" id="KW-0720">Serine protease</keyword>